<evidence type="ECO:0000256" key="1">
    <source>
        <dbReference type="SAM" id="Phobius"/>
    </source>
</evidence>
<keyword evidence="1" id="KW-0812">Transmembrane</keyword>
<gene>
    <name evidence="2" type="ORF">NG895_18015</name>
</gene>
<reference evidence="2" key="1">
    <citation type="submission" date="2022-06" db="EMBL/GenBank/DDBJ databases">
        <title>Aeoliella straminimaris, a novel planctomycete from sediments.</title>
        <authorList>
            <person name="Vitorino I.R."/>
            <person name="Lage O.M."/>
        </authorList>
    </citation>
    <scope>NUCLEOTIDE SEQUENCE</scope>
    <source>
        <strain evidence="2">ICT_H6.2</strain>
    </source>
</reference>
<feature type="transmembrane region" description="Helical" evidence="1">
    <location>
        <begin position="54"/>
        <end position="71"/>
    </location>
</feature>
<feature type="transmembrane region" description="Helical" evidence="1">
    <location>
        <begin position="83"/>
        <end position="102"/>
    </location>
</feature>
<organism evidence="2 3">
    <name type="scientific">Aeoliella straminimaris</name>
    <dbReference type="NCBI Taxonomy" id="2954799"/>
    <lineage>
        <taxon>Bacteria</taxon>
        <taxon>Pseudomonadati</taxon>
        <taxon>Planctomycetota</taxon>
        <taxon>Planctomycetia</taxon>
        <taxon>Pirellulales</taxon>
        <taxon>Lacipirellulaceae</taxon>
        <taxon>Aeoliella</taxon>
    </lineage>
</organism>
<keyword evidence="3" id="KW-1185">Reference proteome</keyword>
<name>A0A9X2FCR8_9BACT</name>
<feature type="transmembrane region" description="Helical" evidence="1">
    <location>
        <begin position="21"/>
        <end position="48"/>
    </location>
</feature>
<sequence>MSEPNPYRSPAAESPPPSRRIVWLNIARAIFHNATIFFLLLVALQAFLGERNPWLIGAVIVLLLLISLVRIRPQQAQHDPRPAEWVVFAAGLVAVPILSYLFRPSISMHWYIIAMWCWIFVFCAVRDCLYVTGVLPGSRES</sequence>
<evidence type="ECO:0000313" key="3">
    <source>
        <dbReference type="Proteomes" id="UP001155241"/>
    </source>
</evidence>
<accession>A0A9X2FCR8</accession>
<dbReference type="RefSeq" id="WP_252853909.1">
    <property type="nucleotide sequence ID" value="NZ_JAMXLR010000061.1"/>
</dbReference>
<keyword evidence="1" id="KW-1133">Transmembrane helix</keyword>
<dbReference type="EMBL" id="JAMXLR010000061">
    <property type="protein sequence ID" value="MCO6045798.1"/>
    <property type="molecule type" value="Genomic_DNA"/>
</dbReference>
<comment type="caution">
    <text evidence="2">The sequence shown here is derived from an EMBL/GenBank/DDBJ whole genome shotgun (WGS) entry which is preliminary data.</text>
</comment>
<proteinExistence type="predicted"/>
<dbReference type="AlphaFoldDB" id="A0A9X2FCR8"/>
<keyword evidence="1" id="KW-0472">Membrane</keyword>
<dbReference type="Proteomes" id="UP001155241">
    <property type="component" value="Unassembled WGS sequence"/>
</dbReference>
<evidence type="ECO:0000313" key="2">
    <source>
        <dbReference type="EMBL" id="MCO6045798.1"/>
    </source>
</evidence>
<feature type="transmembrane region" description="Helical" evidence="1">
    <location>
        <begin position="108"/>
        <end position="129"/>
    </location>
</feature>
<protein>
    <submittedName>
        <fullName evidence="2">Uncharacterized protein</fullName>
    </submittedName>
</protein>